<protein>
    <submittedName>
        <fullName evidence="1">Uncharacterized protein</fullName>
    </submittedName>
</protein>
<dbReference type="Proteomes" id="UP000214566">
    <property type="component" value="Unassembled WGS sequence"/>
</dbReference>
<evidence type="ECO:0000313" key="1">
    <source>
        <dbReference type="EMBL" id="SBP89883.1"/>
    </source>
</evidence>
<evidence type="ECO:0000313" key="2">
    <source>
        <dbReference type="Proteomes" id="UP000214566"/>
    </source>
</evidence>
<gene>
    <name evidence="1" type="ORF">THIARS_90033</name>
</gene>
<reference evidence="1 2" key="1">
    <citation type="submission" date="2016-06" db="EMBL/GenBank/DDBJ databases">
        <authorList>
            <person name="Kjaerup R.B."/>
            <person name="Dalgaard T.S."/>
            <person name="Juul-Madsen H.R."/>
        </authorList>
    </citation>
    <scope>NUCLEOTIDE SEQUENCE [LARGE SCALE GENOMIC DNA]</scope>
    <source>
        <strain evidence="1 2">DSM 16361</strain>
    </source>
</reference>
<proteinExistence type="predicted"/>
<organism evidence="1 2">
    <name type="scientific">Thiomonas delicata</name>
    <name type="common">Thiomonas cuprina</name>
    <dbReference type="NCBI Taxonomy" id="364030"/>
    <lineage>
        <taxon>Bacteria</taxon>
        <taxon>Pseudomonadati</taxon>
        <taxon>Pseudomonadota</taxon>
        <taxon>Betaproteobacteria</taxon>
        <taxon>Burkholderiales</taxon>
        <taxon>Thiomonas</taxon>
    </lineage>
</organism>
<sequence length="197" mass="22381">MTTRNHSAQPAAALIHAQAETPAQRVLRLYRHPAGPLVAWLLEDAERRGHNAVKLAQELCVSNQDMRLLDRGQAPELLRDHAFIAKAARYLGIPPVTVRLLVGDITIRDFATRTEPEDVVIEREFARFMANPQLRALVANDDAELTLDYKRLLLDIHGQHRHLDWPEAPRLPEILRWLQRAAIVHDGNEGEAVRAMR</sequence>
<dbReference type="AlphaFoldDB" id="A0A238D992"/>
<keyword evidence="2" id="KW-1185">Reference proteome</keyword>
<dbReference type="EMBL" id="FLMQ01000058">
    <property type="protein sequence ID" value="SBP89883.1"/>
    <property type="molecule type" value="Genomic_DNA"/>
</dbReference>
<accession>A0A238D992</accession>
<name>A0A238D992_THIDL</name>